<dbReference type="GO" id="GO:0000139">
    <property type="term" value="C:Golgi membrane"/>
    <property type="evidence" value="ECO:0007669"/>
    <property type="project" value="UniProtKB-SubCell"/>
</dbReference>
<comment type="subcellular location">
    <subcellularLocation>
        <location evidence="8">Endomembrane system</location>
        <topology evidence="8">Single-pass type IV membrane protein</topology>
    </subcellularLocation>
    <subcellularLocation>
        <location evidence="1">Golgi apparatus membrane</location>
    </subcellularLocation>
</comment>
<protein>
    <recommendedName>
        <fullName evidence="11">t-SNARE coiled-coil homology domain-containing protein</fullName>
    </recommendedName>
</protein>
<evidence type="ECO:0000256" key="2">
    <source>
        <dbReference type="ARBA" id="ARBA00022448"/>
    </source>
</evidence>
<organism evidence="12">
    <name type="scientific">Minutocellus polymorphus</name>
    <dbReference type="NCBI Taxonomy" id="265543"/>
    <lineage>
        <taxon>Eukaryota</taxon>
        <taxon>Sar</taxon>
        <taxon>Stramenopiles</taxon>
        <taxon>Ochrophyta</taxon>
        <taxon>Bacillariophyta</taxon>
        <taxon>Mediophyceae</taxon>
        <taxon>Cymatosirophycidae</taxon>
        <taxon>Cymatosirales</taxon>
        <taxon>Cymatosiraceae</taxon>
        <taxon>Minutocellus</taxon>
    </lineage>
</organism>
<feature type="transmembrane region" description="Helical" evidence="10">
    <location>
        <begin position="120"/>
        <end position="138"/>
    </location>
</feature>
<evidence type="ECO:0000256" key="1">
    <source>
        <dbReference type="ARBA" id="ARBA00004394"/>
    </source>
</evidence>
<keyword evidence="5 10" id="KW-1133">Transmembrane helix</keyword>
<evidence type="ECO:0000256" key="5">
    <source>
        <dbReference type="ARBA" id="ARBA00022989"/>
    </source>
</evidence>
<dbReference type="SUPFAM" id="SSF58038">
    <property type="entry name" value="SNARE fusion complex"/>
    <property type="match status" value="1"/>
</dbReference>
<reference evidence="12" key="1">
    <citation type="submission" date="2021-01" db="EMBL/GenBank/DDBJ databases">
        <authorList>
            <person name="Corre E."/>
            <person name="Pelletier E."/>
            <person name="Niang G."/>
            <person name="Scheremetjew M."/>
            <person name="Finn R."/>
            <person name="Kale V."/>
            <person name="Holt S."/>
            <person name="Cochrane G."/>
            <person name="Meng A."/>
            <person name="Brown T."/>
            <person name="Cohen L."/>
        </authorList>
    </citation>
    <scope>NUCLEOTIDE SEQUENCE</scope>
    <source>
        <strain evidence="12">CCMP3303</strain>
    </source>
</reference>
<evidence type="ECO:0000256" key="10">
    <source>
        <dbReference type="SAM" id="Phobius"/>
    </source>
</evidence>
<dbReference type="PROSITE" id="PS50192">
    <property type="entry name" value="T_SNARE"/>
    <property type="match status" value="1"/>
</dbReference>
<keyword evidence="4" id="KW-0653">Protein transport</keyword>
<feature type="domain" description="T-SNARE coiled-coil homology" evidence="11">
    <location>
        <begin position="49"/>
        <end position="111"/>
    </location>
</feature>
<evidence type="ECO:0000256" key="6">
    <source>
        <dbReference type="ARBA" id="ARBA00023034"/>
    </source>
</evidence>
<keyword evidence="2" id="KW-0813">Transport</keyword>
<gene>
    <name evidence="12" type="ORF">MPOL1434_LOCUS9604</name>
</gene>
<dbReference type="InterPro" id="IPR000727">
    <property type="entry name" value="T_SNARE_dom"/>
</dbReference>
<evidence type="ECO:0000256" key="3">
    <source>
        <dbReference type="ARBA" id="ARBA00022692"/>
    </source>
</evidence>
<name>A0A7S0FSK3_9STRA</name>
<sequence length="142" mass="15331">MRQRGPSSTGSASNGNNMYGRNSSYNPDALEAGGGRGRSGMSASEMNASIMEQQNNDRIAQLGESVARLKGLTLDIGNEVREQNSLLDNMGDGFSNTRDLLSGSLKRIGTMLEKGGAKHMCYMVGFVVAVMVLLYWLMSSKR</sequence>
<keyword evidence="6" id="KW-0333">Golgi apparatus</keyword>
<feature type="region of interest" description="Disordered" evidence="9">
    <location>
        <begin position="1"/>
        <end position="44"/>
    </location>
</feature>
<evidence type="ECO:0000256" key="9">
    <source>
        <dbReference type="SAM" id="MobiDB-lite"/>
    </source>
</evidence>
<keyword evidence="7 10" id="KW-0472">Membrane</keyword>
<dbReference type="InterPro" id="IPR039899">
    <property type="entry name" value="BET1_SNARE"/>
</dbReference>
<evidence type="ECO:0000256" key="4">
    <source>
        <dbReference type="ARBA" id="ARBA00022927"/>
    </source>
</evidence>
<dbReference type="SMART" id="SM00397">
    <property type="entry name" value="t_SNARE"/>
    <property type="match status" value="1"/>
</dbReference>
<dbReference type="Gene3D" id="1.20.5.110">
    <property type="match status" value="1"/>
</dbReference>
<accession>A0A7S0FSK3</accession>
<proteinExistence type="predicted"/>
<keyword evidence="3 10" id="KW-0812">Transmembrane</keyword>
<evidence type="ECO:0000256" key="7">
    <source>
        <dbReference type="ARBA" id="ARBA00023136"/>
    </source>
</evidence>
<evidence type="ECO:0000256" key="8">
    <source>
        <dbReference type="ARBA" id="ARBA00046280"/>
    </source>
</evidence>
<evidence type="ECO:0000259" key="11">
    <source>
        <dbReference type="PROSITE" id="PS50192"/>
    </source>
</evidence>
<dbReference type="CDD" id="cd15853">
    <property type="entry name" value="SNARE_Bet1"/>
    <property type="match status" value="1"/>
</dbReference>
<feature type="compositionally biased region" description="Polar residues" evidence="9">
    <location>
        <begin position="1"/>
        <end position="26"/>
    </location>
</feature>
<evidence type="ECO:0000313" key="12">
    <source>
        <dbReference type="EMBL" id="CAD8377598.1"/>
    </source>
</evidence>
<dbReference type="GO" id="GO:0015031">
    <property type="term" value="P:protein transport"/>
    <property type="evidence" value="ECO:0007669"/>
    <property type="project" value="UniProtKB-KW"/>
</dbReference>
<dbReference type="PANTHER" id="PTHR12791">
    <property type="entry name" value="GOLGI SNARE BET1-RELATED"/>
    <property type="match status" value="1"/>
</dbReference>
<dbReference type="EMBL" id="HBEJ01016458">
    <property type="protein sequence ID" value="CAD8377598.1"/>
    <property type="molecule type" value="Transcribed_RNA"/>
</dbReference>
<dbReference type="AlphaFoldDB" id="A0A7S0FSK3"/>